<dbReference type="SMART" id="SM00036">
    <property type="entry name" value="CNH"/>
    <property type="match status" value="1"/>
</dbReference>
<sequence>HGNQDSGEEPAYLSEAARLLIDFNPGVLSTIAVAFREKMLQNEAKRLESANYGLEFPVTFTGKETVDVIVELTKMDDRRHALAIARSLEQQLLFFGGGTALYDSNNDQYFFTEAVLAYIPGRTEFPSVPVGVFPYSTPCYTYDCQPGGAPCYSYLCPNRQNIEGVLGRQSSDVSTVSSQEKVWANSVPASVVAAASKQERNRQEAIFEVIHTEHNYVRDLELLEEIFITPLRTRDIVDPERRETLIEDIFLNFQEILELNRRLLKDLRTRQEQQPLVESIGDVLLAHVTGFEEAYKRYVPRITLSEYSYKKEEASNPEFAQFLKDCTRHPEARRLNLRHFIGQPYQRIPRYPLLLNEVVKRTDEGVPDREIVQEVIRACTELGKRVDACMPEGARQLRLWTIQDKIIWKSGEVRHDLKLSEKSRKLHFECVCKRRSNFDVQMIELRLFLFDQVLLMTKEKRDKLGDKDGVVYQVSKNPIPLELVHVWPDDGRAISALNVREAVPGKKLSNSTKSTTSGHRYSTHTAPHEPRLYQVGFQDSKYSAPVTIEHRGRRGGIYTLYMTAADRDQFLEQIETAQARRQEAVSGSKLFNATVITHYNATPPIPSSNLVHNPMDGRRSTCSAPYLNVLDGKRRVVIGTEEGVYVGMEDDPYSFRLAVREPNVSQVSVLEAYHILLVLSGKVLKAFNLSCLDPNSEKSLQIAHHLGKSVQYFTAGVCAGKTLVITMKKKNAGESHFSAYEPVENAVLGGHHRVGFSLSFGKSSKSEWFKLYKEFYVGTDSSQLLMLAKMVCVVCPKGFEILMLDNLDDTRVFPSKKDPSYAFLDVRTGSAPISMFKINADEFLMCYSDFAFTMTKKGQLAKKDLIEWEGRPESFAMAYPYILAFENGLIEIRHIETGALEQIILGNNIRRLYSNVDLNGNTVIQLLRADPNNGENRQIVKLVKAPPSKTIIEPVKYQPKNAYVPRPKNHNVSPVPSHLMAPALQPVLSISSSDPAVLASHTHSGTAPYHSAPPPIPQRPSPRLSHQQIFPSYPVHPYSPSTQAYPKVLIPLESEETNGTAPPQQQQQHQGGHTISWSSGGYP</sequence>
<dbReference type="InterPro" id="IPR041675">
    <property type="entry name" value="PH_5"/>
</dbReference>
<dbReference type="OrthoDB" id="2272012at2759"/>
<feature type="compositionally biased region" description="Low complexity" evidence="3">
    <location>
        <begin position="506"/>
        <end position="517"/>
    </location>
</feature>
<evidence type="ECO:0000259" key="5">
    <source>
        <dbReference type="PROSITE" id="PS50219"/>
    </source>
</evidence>
<organism evidence="6 7">
    <name type="scientific">Mortierella polycephala</name>
    <dbReference type="NCBI Taxonomy" id="41804"/>
    <lineage>
        <taxon>Eukaryota</taxon>
        <taxon>Fungi</taxon>
        <taxon>Fungi incertae sedis</taxon>
        <taxon>Mucoromycota</taxon>
        <taxon>Mortierellomycotina</taxon>
        <taxon>Mortierellomycetes</taxon>
        <taxon>Mortierellales</taxon>
        <taxon>Mortierellaceae</taxon>
        <taxon>Mortierella</taxon>
    </lineage>
</organism>
<dbReference type="Gene3D" id="1.20.900.10">
    <property type="entry name" value="Dbl homology (DH) domain"/>
    <property type="match status" value="1"/>
</dbReference>
<keyword evidence="7" id="KW-1185">Reference proteome</keyword>
<evidence type="ECO:0000256" key="1">
    <source>
        <dbReference type="ARBA" id="ARBA00022553"/>
    </source>
</evidence>
<reference evidence="6" key="1">
    <citation type="journal article" date="2020" name="Fungal Divers.">
        <title>Resolving the Mortierellaceae phylogeny through synthesis of multi-gene phylogenetics and phylogenomics.</title>
        <authorList>
            <person name="Vandepol N."/>
            <person name="Liber J."/>
            <person name="Desiro A."/>
            <person name="Na H."/>
            <person name="Kennedy M."/>
            <person name="Barry K."/>
            <person name="Grigoriev I.V."/>
            <person name="Miller A.N."/>
            <person name="O'Donnell K."/>
            <person name="Stajich J.E."/>
            <person name="Bonito G."/>
        </authorList>
    </citation>
    <scope>NUCLEOTIDE SEQUENCE</scope>
    <source>
        <strain evidence="6">KOD948</strain>
    </source>
</reference>
<comment type="caution">
    <text evidence="6">The sequence shown here is derived from an EMBL/GenBank/DDBJ whole genome shotgun (WGS) entry which is preliminary data.</text>
</comment>
<keyword evidence="1" id="KW-0597">Phosphoprotein</keyword>
<dbReference type="Proteomes" id="UP000726737">
    <property type="component" value="Unassembled WGS sequence"/>
</dbReference>
<dbReference type="InterPro" id="IPR011993">
    <property type="entry name" value="PH-like_dom_sf"/>
</dbReference>
<dbReference type="InterPro" id="IPR035899">
    <property type="entry name" value="DBL_dom_sf"/>
</dbReference>
<evidence type="ECO:0000256" key="3">
    <source>
        <dbReference type="SAM" id="MobiDB-lite"/>
    </source>
</evidence>
<dbReference type="EMBL" id="JAAAJA010000007">
    <property type="protein sequence ID" value="KAG0267171.1"/>
    <property type="molecule type" value="Genomic_DNA"/>
</dbReference>
<dbReference type="SMART" id="SM00325">
    <property type="entry name" value="RhoGEF"/>
    <property type="match status" value="1"/>
</dbReference>
<dbReference type="PANTHER" id="PTHR46572:SF1">
    <property type="entry name" value="RHO1 GUANINE NUCLEOTIDE EXCHANGE FACTOR TUS1"/>
    <property type="match status" value="1"/>
</dbReference>
<gene>
    <name evidence="6" type="primary">ROM2_3</name>
    <name evidence="6" type="ORF">BG011_008464</name>
</gene>
<evidence type="ECO:0000313" key="6">
    <source>
        <dbReference type="EMBL" id="KAG0267171.1"/>
    </source>
</evidence>
<dbReference type="GO" id="GO:0005085">
    <property type="term" value="F:guanyl-nucleotide exchange factor activity"/>
    <property type="evidence" value="ECO:0007669"/>
    <property type="project" value="UniProtKB-KW"/>
</dbReference>
<proteinExistence type="predicted"/>
<dbReference type="Pfam" id="PF00780">
    <property type="entry name" value="CNH"/>
    <property type="match status" value="1"/>
</dbReference>
<feature type="non-terminal residue" evidence="6">
    <location>
        <position position="1083"/>
    </location>
</feature>
<dbReference type="InterPro" id="IPR052233">
    <property type="entry name" value="Rho-type_GEFs"/>
</dbReference>
<dbReference type="CDD" id="cd00160">
    <property type="entry name" value="RhoGEF"/>
    <property type="match status" value="1"/>
</dbReference>
<evidence type="ECO:0000256" key="2">
    <source>
        <dbReference type="ARBA" id="ARBA00022658"/>
    </source>
</evidence>
<evidence type="ECO:0000259" key="4">
    <source>
        <dbReference type="PROSITE" id="PS50010"/>
    </source>
</evidence>
<evidence type="ECO:0000313" key="7">
    <source>
        <dbReference type="Proteomes" id="UP000726737"/>
    </source>
</evidence>
<feature type="compositionally biased region" description="Low complexity" evidence="3">
    <location>
        <begin position="1062"/>
        <end position="1073"/>
    </location>
</feature>
<dbReference type="InterPro" id="IPR000219">
    <property type="entry name" value="DH_dom"/>
</dbReference>
<dbReference type="SUPFAM" id="SSF48065">
    <property type="entry name" value="DBL homology domain (DH-domain)"/>
    <property type="match status" value="1"/>
</dbReference>
<feature type="region of interest" description="Disordered" evidence="3">
    <location>
        <begin position="506"/>
        <end position="525"/>
    </location>
</feature>
<dbReference type="PROSITE" id="PS50010">
    <property type="entry name" value="DH_2"/>
    <property type="match status" value="1"/>
</dbReference>
<name>A0A9P6QIV1_9FUNG</name>
<dbReference type="AlphaFoldDB" id="A0A9P6QIV1"/>
<feature type="domain" description="CNH" evidence="5">
    <location>
        <begin position="617"/>
        <end position="919"/>
    </location>
</feature>
<dbReference type="PROSITE" id="PS50219">
    <property type="entry name" value="CNH"/>
    <property type="match status" value="1"/>
</dbReference>
<feature type="compositionally biased region" description="Pro residues" evidence="3">
    <location>
        <begin position="1011"/>
        <end position="1020"/>
    </location>
</feature>
<dbReference type="PANTHER" id="PTHR46572">
    <property type="entry name" value="RHO1 GDP-GTP EXCHANGE PROTEIN 1-RELATED"/>
    <property type="match status" value="1"/>
</dbReference>
<keyword evidence="2" id="KW-0344">Guanine-nucleotide releasing factor</keyword>
<dbReference type="Pfam" id="PF15405">
    <property type="entry name" value="PH_5"/>
    <property type="match status" value="1"/>
</dbReference>
<dbReference type="Gene3D" id="2.30.29.30">
    <property type="entry name" value="Pleckstrin-homology domain (PH domain)/Phosphotyrosine-binding domain (PTB)"/>
    <property type="match status" value="1"/>
</dbReference>
<feature type="region of interest" description="Disordered" evidence="3">
    <location>
        <begin position="995"/>
        <end position="1083"/>
    </location>
</feature>
<dbReference type="Pfam" id="PF00621">
    <property type="entry name" value="RhoGEF"/>
    <property type="match status" value="1"/>
</dbReference>
<protein>
    <submittedName>
        <fullName evidence="6">RHO1 GDP-GTP exchange protein 2</fullName>
    </submittedName>
</protein>
<dbReference type="InterPro" id="IPR001180">
    <property type="entry name" value="CNH_dom"/>
</dbReference>
<feature type="domain" description="DH" evidence="4">
    <location>
        <begin position="201"/>
        <end position="389"/>
    </location>
</feature>
<accession>A0A9P6QIV1</accession>